<proteinExistence type="inferred from homology"/>
<dbReference type="InterPro" id="IPR018376">
    <property type="entry name" value="Enoyl-CoA_hyd/isom_CS"/>
</dbReference>
<organism evidence="2 3">
    <name type="scientific">Solimonas fluminis</name>
    <dbReference type="NCBI Taxonomy" id="2086571"/>
    <lineage>
        <taxon>Bacteria</taxon>
        <taxon>Pseudomonadati</taxon>
        <taxon>Pseudomonadota</taxon>
        <taxon>Gammaproteobacteria</taxon>
        <taxon>Nevskiales</taxon>
        <taxon>Nevskiaceae</taxon>
        <taxon>Solimonas</taxon>
    </lineage>
</organism>
<dbReference type="InterPro" id="IPR029045">
    <property type="entry name" value="ClpP/crotonase-like_dom_sf"/>
</dbReference>
<comment type="caution">
    <text evidence="2">The sequence shown here is derived from an EMBL/GenBank/DDBJ whole genome shotgun (WGS) entry which is preliminary data.</text>
</comment>
<dbReference type="SUPFAM" id="SSF52096">
    <property type="entry name" value="ClpP/crotonase"/>
    <property type="match status" value="1"/>
</dbReference>
<sequence>MSSNDYVSIERADGVATLTLRAVGRMPVLSLASGNALADAAAALKDDREIRVVVLRGDNGQFCAGGDIAAIRDALPDPDRLLGPIIDGLHRTVRNLRALPQPVIASVAGSAAGGGMSLAVSCDLIVAASDARFVVGYGALGTSSDGGLSYTLPRRIGANRAMDVILARGLLDAATAHAWGLVARLAEPAALEQETAAYAALLARQPAQVLREFKQLLGDSAEPELSARLDAERAAFLRCAKTEDFSRRVNAFLEKKK</sequence>
<evidence type="ECO:0000256" key="1">
    <source>
        <dbReference type="RuleBase" id="RU003707"/>
    </source>
</evidence>
<dbReference type="InterPro" id="IPR001753">
    <property type="entry name" value="Enoyl-CoA_hydra/iso"/>
</dbReference>
<dbReference type="CDD" id="cd06558">
    <property type="entry name" value="crotonase-like"/>
    <property type="match status" value="1"/>
</dbReference>
<dbReference type="Proteomes" id="UP000238220">
    <property type="component" value="Unassembled WGS sequence"/>
</dbReference>
<dbReference type="AlphaFoldDB" id="A0A2S5TGR4"/>
<dbReference type="Gene3D" id="3.90.226.10">
    <property type="entry name" value="2-enoyl-CoA Hydratase, Chain A, domain 1"/>
    <property type="match status" value="1"/>
</dbReference>
<gene>
    <name evidence="2" type="ORF">C3942_09040</name>
</gene>
<reference evidence="2 3" key="1">
    <citation type="submission" date="2018-02" db="EMBL/GenBank/DDBJ databases">
        <title>Genome sequencing of Solimonas sp. HR-BB.</title>
        <authorList>
            <person name="Lee Y."/>
            <person name="Jeon C.O."/>
        </authorList>
    </citation>
    <scope>NUCLEOTIDE SEQUENCE [LARGE SCALE GENOMIC DNA]</scope>
    <source>
        <strain evidence="2 3">HR-BB</strain>
    </source>
</reference>
<dbReference type="PANTHER" id="PTHR43459">
    <property type="entry name" value="ENOYL-COA HYDRATASE"/>
    <property type="match status" value="1"/>
</dbReference>
<keyword evidence="3" id="KW-1185">Reference proteome</keyword>
<accession>A0A2S5TGR4</accession>
<dbReference type="EMBL" id="PSNW01000004">
    <property type="protein sequence ID" value="PPE74169.1"/>
    <property type="molecule type" value="Genomic_DNA"/>
</dbReference>
<dbReference type="GO" id="GO:0003824">
    <property type="term" value="F:catalytic activity"/>
    <property type="evidence" value="ECO:0007669"/>
    <property type="project" value="InterPro"/>
</dbReference>
<protein>
    <submittedName>
        <fullName evidence="2">Enoyl-CoA hydratase</fullName>
    </submittedName>
</protein>
<dbReference type="PROSITE" id="PS00166">
    <property type="entry name" value="ENOYL_COA_HYDRATASE"/>
    <property type="match status" value="1"/>
</dbReference>
<evidence type="ECO:0000313" key="3">
    <source>
        <dbReference type="Proteomes" id="UP000238220"/>
    </source>
</evidence>
<dbReference type="OrthoDB" id="9777711at2"/>
<dbReference type="PANTHER" id="PTHR43459:SF1">
    <property type="entry name" value="EG:BACN32G11.4 PROTEIN"/>
    <property type="match status" value="1"/>
</dbReference>
<name>A0A2S5TGR4_9GAMM</name>
<comment type="similarity">
    <text evidence="1">Belongs to the enoyl-CoA hydratase/isomerase family.</text>
</comment>
<dbReference type="Pfam" id="PF00378">
    <property type="entry name" value="ECH_1"/>
    <property type="match status" value="1"/>
</dbReference>
<evidence type="ECO:0000313" key="2">
    <source>
        <dbReference type="EMBL" id="PPE74169.1"/>
    </source>
</evidence>
<dbReference type="RefSeq" id="WP_104230057.1">
    <property type="nucleotide sequence ID" value="NZ_PSNW01000004.1"/>
</dbReference>